<dbReference type="InterPro" id="IPR042122">
    <property type="entry name" value="Ser_AcTrfase_N_sf"/>
</dbReference>
<evidence type="ECO:0000256" key="6">
    <source>
        <dbReference type="ARBA" id="ARBA00022679"/>
    </source>
</evidence>
<proteinExistence type="inferred from homology"/>
<dbReference type="GO" id="GO:0009001">
    <property type="term" value="F:serine O-acetyltransferase activity"/>
    <property type="evidence" value="ECO:0007669"/>
    <property type="project" value="UniProtKB-EC"/>
</dbReference>
<evidence type="ECO:0000256" key="1">
    <source>
        <dbReference type="ARBA" id="ARBA00004876"/>
    </source>
</evidence>
<dbReference type="RefSeq" id="WP_252084269.1">
    <property type="nucleotide sequence ID" value="NZ_CP092418.1"/>
</dbReference>
<evidence type="ECO:0000256" key="7">
    <source>
        <dbReference type="ARBA" id="ARBA00022737"/>
    </source>
</evidence>
<dbReference type="Proteomes" id="UP001055658">
    <property type="component" value="Chromosome"/>
</dbReference>
<dbReference type="InterPro" id="IPR053376">
    <property type="entry name" value="Serine_acetyltransferase"/>
</dbReference>
<keyword evidence="12" id="KW-1185">Reference proteome</keyword>
<dbReference type="Pfam" id="PF00132">
    <property type="entry name" value="Hexapep"/>
    <property type="match status" value="1"/>
</dbReference>
<evidence type="ECO:0000256" key="4">
    <source>
        <dbReference type="ARBA" id="ARBA00018522"/>
    </source>
</evidence>
<evidence type="ECO:0000256" key="3">
    <source>
        <dbReference type="ARBA" id="ARBA00013266"/>
    </source>
</evidence>
<dbReference type="CDD" id="cd03354">
    <property type="entry name" value="LbH_SAT"/>
    <property type="match status" value="1"/>
</dbReference>
<comment type="pathway">
    <text evidence="1">Amino-acid biosynthesis; L-cysteine biosynthesis; L-cysteine from L-serine: step 1/2.</text>
</comment>
<dbReference type="EMBL" id="CP092418">
    <property type="protein sequence ID" value="USD21875.1"/>
    <property type="molecule type" value="Genomic_DNA"/>
</dbReference>
<dbReference type="PANTHER" id="PTHR42811">
    <property type="entry name" value="SERINE ACETYLTRANSFERASE"/>
    <property type="match status" value="1"/>
</dbReference>
<evidence type="ECO:0000256" key="2">
    <source>
        <dbReference type="ARBA" id="ARBA00007274"/>
    </source>
</evidence>
<keyword evidence="8 11" id="KW-0012">Acyltransferase</keyword>
<dbReference type="SMART" id="SM00971">
    <property type="entry name" value="SATase_N"/>
    <property type="match status" value="1"/>
</dbReference>
<keyword evidence="5" id="KW-0028">Amino-acid biosynthesis</keyword>
<gene>
    <name evidence="11" type="primary">cysE</name>
    <name evidence="11" type="ORF">MJO52_01670</name>
</gene>
<keyword evidence="7" id="KW-0677">Repeat</keyword>
<name>A0ABY4VD36_9GAMM</name>
<feature type="domain" description="Serine acetyltransferase N-terminal" evidence="10">
    <location>
        <begin position="18"/>
        <end position="122"/>
    </location>
</feature>
<evidence type="ECO:0000256" key="5">
    <source>
        <dbReference type="ARBA" id="ARBA00022605"/>
    </source>
</evidence>
<accession>A0ABY4VD36</accession>
<sequence length="275" mass="29550">MEESTVNASCTETNSDLLWERIRIEVAQQVEREPILASFLHATILNHSSLEAALSFHLANKLDNAVAPALLIREVIDEALAADPEIGRAARADLNATYLRDSACNSMHEPFLYFKGFHALQVHRVAHWLWRQQRRSLAMFLQHRVSVVFSVDIHPAAKVGEGILLDHATGIVIGETAIVEDNVSIMQSVTLGGTGKESGDRHPKIRCGVLIGAGSKVLGNIEVGECAQVASGSVVLKPVPAKTLVAGVPAKVVGPATCAQPAMSMDQCALSQVEK</sequence>
<evidence type="ECO:0000313" key="11">
    <source>
        <dbReference type="EMBL" id="USD21875.1"/>
    </source>
</evidence>
<keyword evidence="6 11" id="KW-0808">Transferase</keyword>
<organism evidence="11 12">
    <name type="scientific">Microbulbifer variabilis</name>
    <dbReference type="NCBI Taxonomy" id="266805"/>
    <lineage>
        <taxon>Bacteria</taxon>
        <taxon>Pseudomonadati</taxon>
        <taxon>Pseudomonadota</taxon>
        <taxon>Gammaproteobacteria</taxon>
        <taxon>Cellvibrionales</taxon>
        <taxon>Microbulbiferaceae</taxon>
        <taxon>Microbulbifer</taxon>
    </lineage>
</organism>
<dbReference type="InterPro" id="IPR011004">
    <property type="entry name" value="Trimer_LpxA-like_sf"/>
</dbReference>
<dbReference type="Gene3D" id="2.160.10.10">
    <property type="entry name" value="Hexapeptide repeat proteins"/>
    <property type="match status" value="1"/>
</dbReference>
<evidence type="ECO:0000313" key="12">
    <source>
        <dbReference type="Proteomes" id="UP001055658"/>
    </source>
</evidence>
<dbReference type="InterPro" id="IPR005881">
    <property type="entry name" value="Ser_O-AcTrfase"/>
</dbReference>
<dbReference type="InterPro" id="IPR010493">
    <property type="entry name" value="Ser_AcTrfase_N"/>
</dbReference>
<dbReference type="InterPro" id="IPR045304">
    <property type="entry name" value="LbH_SAT"/>
</dbReference>
<dbReference type="InterPro" id="IPR001451">
    <property type="entry name" value="Hexapep"/>
</dbReference>
<dbReference type="NCBIfam" id="NF041874">
    <property type="entry name" value="EPS_EpsC"/>
    <property type="match status" value="1"/>
</dbReference>
<dbReference type="SUPFAM" id="SSF51161">
    <property type="entry name" value="Trimeric LpxA-like enzymes"/>
    <property type="match status" value="1"/>
</dbReference>
<dbReference type="Pfam" id="PF06426">
    <property type="entry name" value="SATase_N"/>
    <property type="match status" value="1"/>
</dbReference>
<evidence type="ECO:0000259" key="10">
    <source>
        <dbReference type="SMART" id="SM00971"/>
    </source>
</evidence>
<dbReference type="Gene3D" id="1.10.3130.10">
    <property type="entry name" value="serine acetyltransferase, domain 1"/>
    <property type="match status" value="1"/>
</dbReference>
<comment type="catalytic activity">
    <reaction evidence="9">
        <text>L-serine + acetyl-CoA = O-acetyl-L-serine + CoA</text>
        <dbReference type="Rhea" id="RHEA:24560"/>
        <dbReference type="ChEBI" id="CHEBI:33384"/>
        <dbReference type="ChEBI" id="CHEBI:57287"/>
        <dbReference type="ChEBI" id="CHEBI:57288"/>
        <dbReference type="ChEBI" id="CHEBI:58340"/>
        <dbReference type="EC" id="2.3.1.30"/>
    </reaction>
</comment>
<dbReference type="NCBIfam" id="TIGR01172">
    <property type="entry name" value="cysE"/>
    <property type="match status" value="1"/>
</dbReference>
<reference evidence="11" key="1">
    <citation type="submission" date="2022-02" db="EMBL/GenBank/DDBJ databases">
        <title>Coral-associated bacteria.</title>
        <authorList>
            <person name="Tang K."/>
            <person name="Wang X."/>
        </authorList>
    </citation>
    <scope>NUCLEOTIDE SEQUENCE</scope>
    <source>
        <strain evidence="11">SCSIO 43006</strain>
    </source>
</reference>
<dbReference type="NCBIfam" id="NF008349">
    <property type="entry name" value="PRK11132.1"/>
    <property type="match status" value="1"/>
</dbReference>
<evidence type="ECO:0000256" key="9">
    <source>
        <dbReference type="ARBA" id="ARBA00049486"/>
    </source>
</evidence>
<comment type="similarity">
    <text evidence="2">Belongs to the transferase hexapeptide repeat family.</text>
</comment>
<dbReference type="InterPro" id="IPR018357">
    <property type="entry name" value="Hexapep_transf_CS"/>
</dbReference>
<protein>
    <recommendedName>
        <fullName evidence="4">Serine acetyltransferase</fullName>
        <ecNumber evidence="3">2.3.1.30</ecNumber>
    </recommendedName>
</protein>
<dbReference type="PROSITE" id="PS00101">
    <property type="entry name" value="HEXAPEP_TRANSFERASES"/>
    <property type="match status" value="1"/>
</dbReference>
<dbReference type="EC" id="2.3.1.30" evidence="3"/>
<evidence type="ECO:0000256" key="8">
    <source>
        <dbReference type="ARBA" id="ARBA00023315"/>
    </source>
</evidence>